<evidence type="ECO:0008006" key="4">
    <source>
        <dbReference type="Google" id="ProtNLM"/>
    </source>
</evidence>
<evidence type="ECO:0000313" key="1">
    <source>
        <dbReference type="EMBL" id="GAB1226987.1"/>
    </source>
</evidence>
<protein>
    <recommendedName>
        <fullName evidence="4">USP domain-containing protein</fullName>
    </recommendedName>
</protein>
<evidence type="ECO:0000313" key="2">
    <source>
        <dbReference type="EMBL" id="GAB1227813.1"/>
    </source>
</evidence>
<dbReference type="SUPFAM" id="SSF54001">
    <property type="entry name" value="Cysteine proteinases"/>
    <property type="match status" value="1"/>
</dbReference>
<reference evidence="1 3" key="1">
    <citation type="journal article" date="2019" name="PLoS Negl. Trop. Dis.">
        <title>Whole genome sequencing of Entamoeba nuttalli reveals mammalian host-related molecular signatures and a novel octapeptide-repeat surface protein.</title>
        <authorList>
            <person name="Tanaka M."/>
            <person name="Makiuchi T."/>
            <person name="Komiyama T."/>
            <person name="Shiina T."/>
            <person name="Osaki K."/>
            <person name="Tachibana H."/>
        </authorList>
    </citation>
    <scope>NUCLEOTIDE SEQUENCE [LARGE SCALE GENOMIC DNA]</scope>
    <source>
        <strain evidence="1 3">P19-061405</strain>
    </source>
</reference>
<evidence type="ECO:0000313" key="3">
    <source>
        <dbReference type="Proteomes" id="UP001628156"/>
    </source>
</evidence>
<proteinExistence type="predicted"/>
<dbReference type="EMBL" id="BAAFRS010000359">
    <property type="protein sequence ID" value="GAB1227813.1"/>
    <property type="molecule type" value="Genomic_DNA"/>
</dbReference>
<accession>A0ABQ0DW79</accession>
<reference evidence="1" key="2">
    <citation type="submission" date="2024-08" db="EMBL/GenBank/DDBJ databases">
        <title>Draft genome assembly of Entamoeba nuttalli using a combination of long-read and short-read sequencing data.</title>
        <authorList>
            <person name="Tanaka M."/>
            <person name="Tachibana H."/>
        </authorList>
    </citation>
    <scope>NUCLEOTIDE SEQUENCE</scope>
    <source>
        <strain evidence="1">P19-061405</strain>
    </source>
</reference>
<comment type="caution">
    <text evidence="1">The sequence shown here is derived from an EMBL/GenBank/DDBJ whole genome shotgun (WGS) entry which is preliminary data.</text>
</comment>
<name>A0ABQ0DW79_9EUKA</name>
<dbReference type="EMBL" id="BAAFRS010000316">
    <property type="protein sequence ID" value="GAB1226987.1"/>
    <property type="molecule type" value="Genomic_DNA"/>
</dbReference>
<dbReference type="Proteomes" id="UP001628156">
    <property type="component" value="Unassembled WGS sequence"/>
</dbReference>
<keyword evidence="3" id="KW-1185">Reference proteome</keyword>
<dbReference type="InterPro" id="IPR038765">
    <property type="entry name" value="Papain-like_cys_pep_sf"/>
</dbReference>
<sequence length="232" mass="26700">MSEQLNGIHLLVQILRSIEEFKQWLLQRPQSKEVDLLLHGTPIEEMETTTMHDFMVSLQKHINEALISDEEDGCPLNGILITTNQCLNCNIEWTQSASPFFITIEKNIDIQIDSVQKAIISFLEAHYCSRKQCGVCNKDLMVINEYLFAPKILCVELAHLDVPLNLGKSIVVNGMEYDCIAAIYKRNNVLYSTRRLSTNEWIYSDPSIGELLQSDDIQFTFFRQKPSYLHDL</sequence>
<gene>
    <name evidence="1" type="ORF">ENUP19_0316G0007</name>
    <name evidence="2" type="ORF">ENUP19_0359G0007</name>
</gene>
<organism evidence="1 3">
    <name type="scientific">Entamoeba nuttalli</name>
    <dbReference type="NCBI Taxonomy" id="412467"/>
    <lineage>
        <taxon>Eukaryota</taxon>
        <taxon>Amoebozoa</taxon>
        <taxon>Evosea</taxon>
        <taxon>Archamoebae</taxon>
        <taxon>Mastigamoebida</taxon>
        <taxon>Entamoebidae</taxon>
        <taxon>Entamoeba</taxon>
    </lineage>
</organism>